<evidence type="ECO:0000313" key="1">
    <source>
        <dbReference type="EMBL" id="OIQ85525.1"/>
    </source>
</evidence>
<gene>
    <name evidence="1" type="ORF">GALL_326380</name>
</gene>
<name>A0A1J5RBK4_9ZZZZ</name>
<protein>
    <recommendedName>
        <fullName evidence="2">DUF2846 domain-containing protein</fullName>
    </recommendedName>
</protein>
<organism evidence="1">
    <name type="scientific">mine drainage metagenome</name>
    <dbReference type="NCBI Taxonomy" id="410659"/>
    <lineage>
        <taxon>unclassified sequences</taxon>
        <taxon>metagenomes</taxon>
        <taxon>ecological metagenomes</taxon>
    </lineage>
</organism>
<proteinExistence type="predicted"/>
<reference evidence="1" key="1">
    <citation type="submission" date="2016-10" db="EMBL/GenBank/DDBJ databases">
        <title>Sequence of Gallionella enrichment culture.</title>
        <authorList>
            <person name="Poehlein A."/>
            <person name="Muehling M."/>
            <person name="Daniel R."/>
        </authorList>
    </citation>
    <scope>NUCLEOTIDE SEQUENCE</scope>
</reference>
<sequence>MAKRGVQSELFVLPSPLPQRPMRTMTALNCGLLAAFYAAMNGLRFLTGSGFCALAFVCSAWTASAQQTAFAPASSASTPAPVASQSLGPGQAVLYIINDSGPTLMSSNQDITDNGEQIASLPRQTYVKLDIAGGHHEFRFKPFPKGKRVATLDAQAGQIYYLLVGYSPGRSWGFPFGGDPMTIRLIDEEQATALMKGMKPL</sequence>
<comment type="caution">
    <text evidence="1">The sequence shown here is derived from an EMBL/GenBank/DDBJ whole genome shotgun (WGS) entry which is preliminary data.</text>
</comment>
<accession>A0A1J5RBK4</accession>
<evidence type="ECO:0008006" key="2">
    <source>
        <dbReference type="Google" id="ProtNLM"/>
    </source>
</evidence>
<dbReference type="AlphaFoldDB" id="A0A1J5RBK4"/>
<dbReference type="EMBL" id="MLJW01000538">
    <property type="protein sequence ID" value="OIQ85525.1"/>
    <property type="molecule type" value="Genomic_DNA"/>
</dbReference>